<dbReference type="GO" id="GO:0008270">
    <property type="term" value="F:zinc ion binding"/>
    <property type="evidence" value="ECO:0007669"/>
    <property type="project" value="UniProtKB-KW"/>
</dbReference>
<dbReference type="OrthoDB" id="191651at2759"/>
<dbReference type="GO" id="GO:0071011">
    <property type="term" value="C:precatalytic spliceosome"/>
    <property type="evidence" value="ECO:0007669"/>
    <property type="project" value="TreeGrafter"/>
</dbReference>
<keyword evidence="6" id="KW-1185">Reference proteome</keyword>
<dbReference type="Pfam" id="PF06220">
    <property type="entry name" value="zf-U1"/>
    <property type="match status" value="1"/>
</dbReference>
<dbReference type="PANTHER" id="PTHR13173">
    <property type="entry name" value="WW DOMAIN BINDING PROTEIN 4"/>
    <property type="match status" value="1"/>
</dbReference>
<dbReference type="SMART" id="SM00451">
    <property type="entry name" value="ZnF_U1"/>
    <property type="match status" value="1"/>
</dbReference>
<evidence type="ECO:0000313" key="6">
    <source>
        <dbReference type="Proteomes" id="UP000887226"/>
    </source>
</evidence>
<dbReference type="InterPro" id="IPR040023">
    <property type="entry name" value="WBP4"/>
</dbReference>
<keyword evidence="3" id="KW-0862">Zinc</keyword>
<evidence type="ECO:0000259" key="4">
    <source>
        <dbReference type="SMART" id="SM00451"/>
    </source>
</evidence>
<sequence length="290" mass="32466">MSEYWKSTPKYWCKRCKLFIRDTKRDKAEHEQTPKHQGNLKRFLRDLHRGVEQEDRNQQRAKDEVARLNGMVSGISASGSSAAGPSARNSSGFKVPVPRAAATAEQVKKQRAQLAELGVAIPDEFRPDLAMTGEWQVVSERLIEPEGKKNPAALATGVRKREDRGDDEDDEVLEAKRMRFESRFRTHPVEEDTGDLDALLSNVTRKGKEAVKTEFVQTEVKDEPLALDNKVIKSENITAERATTTRTDFKSEQIDGSSLAAIPPSGAEQKAVASTGIVFKKRKAKNIRHK</sequence>
<evidence type="ECO:0000313" key="5">
    <source>
        <dbReference type="EMBL" id="KAG9248751.1"/>
    </source>
</evidence>
<evidence type="ECO:0000256" key="1">
    <source>
        <dbReference type="ARBA" id="ARBA00022723"/>
    </source>
</evidence>
<dbReference type="InterPro" id="IPR003604">
    <property type="entry name" value="Matrin/U1-like-C_Znf_C2H2"/>
</dbReference>
<accession>A0A9P7ZBJ1</accession>
<protein>
    <recommendedName>
        <fullName evidence="4">U1-type domain-containing protein</fullName>
    </recommendedName>
</protein>
<keyword evidence="2" id="KW-0863">Zinc-finger</keyword>
<gene>
    <name evidence="5" type="ORF">BJ878DRAFT_561830</name>
</gene>
<dbReference type="GO" id="GO:0000398">
    <property type="term" value="P:mRNA splicing, via spliceosome"/>
    <property type="evidence" value="ECO:0007669"/>
    <property type="project" value="InterPro"/>
</dbReference>
<dbReference type="GO" id="GO:0003723">
    <property type="term" value="F:RNA binding"/>
    <property type="evidence" value="ECO:0007669"/>
    <property type="project" value="TreeGrafter"/>
</dbReference>
<dbReference type="Proteomes" id="UP000887226">
    <property type="component" value="Unassembled WGS sequence"/>
</dbReference>
<dbReference type="PANTHER" id="PTHR13173:SF10">
    <property type="entry name" value="WW DOMAIN-BINDING PROTEIN 4"/>
    <property type="match status" value="1"/>
</dbReference>
<reference evidence="5" key="1">
    <citation type="journal article" date="2021" name="IMA Fungus">
        <title>Genomic characterization of three marine fungi, including Emericellopsis atlantica sp. nov. with signatures of a generalist lifestyle and marine biomass degradation.</title>
        <authorList>
            <person name="Hagestad O.C."/>
            <person name="Hou L."/>
            <person name="Andersen J.H."/>
            <person name="Hansen E.H."/>
            <person name="Altermark B."/>
            <person name="Li C."/>
            <person name="Kuhnert E."/>
            <person name="Cox R.J."/>
            <person name="Crous P.W."/>
            <person name="Spatafora J.W."/>
            <person name="Lail K."/>
            <person name="Amirebrahimi M."/>
            <person name="Lipzen A."/>
            <person name="Pangilinan J."/>
            <person name="Andreopoulos W."/>
            <person name="Hayes R.D."/>
            <person name="Ng V."/>
            <person name="Grigoriev I.V."/>
            <person name="Jackson S.A."/>
            <person name="Sutton T.D.S."/>
            <person name="Dobson A.D.W."/>
            <person name="Rama T."/>
        </authorList>
    </citation>
    <scope>NUCLEOTIDE SEQUENCE</scope>
    <source>
        <strain evidence="5">TRa3180A</strain>
    </source>
</reference>
<feature type="domain" description="U1-type" evidence="4">
    <location>
        <begin position="8"/>
        <end position="43"/>
    </location>
</feature>
<organism evidence="5 6">
    <name type="scientific">Calycina marina</name>
    <dbReference type="NCBI Taxonomy" id="1763456"/>
    <lineage>
        <taxon>Eukaryota</taxon>
        <taxon>Fungi</taxon>
        <taxon>Dikarya</taxon>
        <taxon>Ascomycota</taxon>
        <taxon>Pezizomycotina</taxon>
        <taxon>Leotiomycetes</taxon>
        <taxon>Helotiales</taxon>
        <taxon>Pezizellaceae</taxon>
        <taxon>Calycina</taxon>
    </lineage>
</organism>
<proteinExistence type="predicted"/>
<evidence type="ECO:0000256" key="2">
    <source>
        <dbReference type="ARBA" id="ARBA00022771"/>
    </source>
</evidence>
<dbReference type="SUPFAM" id="SSF57667">
    <property type="entry name" value="beta-beta-alpha zinc fingers"/>
    <property type="match status" value="1"/>
</dbReference>
<dbReference type="AlphaFoldDB" id="A0A9P7ZBJ1"/>
<comment type="caution">
    <text evidence="5">The sequence shown here is derived from an EMBL/GenBank/DDBJ whole genome shotgun (WGS) entry which is preliminary data.</text>
</comment>
<dbReference type="EMBL" id="MU253744">
    <property type="protein sequence ID" value="KAG9248751.1"/>
    <property type="molecule type" value="Genomic_DNA"/>
</dbReference>
<dbReference type="InterPro" id="IPR013085">
    <property type="entry name" value="U1-CZ_Znf_C2H2"/>
</dbReference>
<keyword evidence="1" id="KW-0479">Metal-binding</keyword>
<evidence type="ECO:0000256" key="3">
    <source>
        <dbReference type="ARBA" id="ARBA00022833"/>
    </source>
</evidence>
<name>A0A9P7ZBJ1_9HELO</name>
<dbReference type="InterPro" id="IPR036236">
    <property type="entry name" value="Znf_C2H2_sf"/>
</dbReference>